<accession>A0AAE8XFW0</accession>
<evidence type="ECO:0000256" key="9">
    <source>
        <dbReference type="ARBA" id="ARBA00023200"/>
    </source>
</evidence>
<dbReference type="GO" id="GO:0003723">
    <property type="term" value="F:RNA binding"/>
    <property type="evidence" value="ECO:0007669"/>
    <property type="project" value="UniProtKB-KW"/>
</dbReference>
<dbReference type="InterPro" id="IPR023331">
    <property type="entry name" value="Rhabdovirus_ncapsid_C"/>
</dbReference>
<evidence type="ECO:0000256" key="5">
    <source>
        <dbReference type="ARBA" id="ARBA00022561"/>
    </source>
</evidence>
<evidence type="ECO:0000256" key="2">
    <source>
        <dbReference type="ARBA" id="ARBA00004328"/>
    </source>
</evidence>
<dbReference type="GeneID" id="80539706"/>
<comment type="subcellular location">
    <subcellularLocation>
        <location evidence="1">Host cytoplasm</location>
    </subcellularLocation>
    <subcellularLocation>
        <location evidence="2">Virion</location>
    </subcellularLocation>
</comment>
<evidence type="ECO:0000313" key="14">
    <source>
        <dbReference type="EMBL" id="UAU42887.1"/>
    </source>
</evidence>
<evidence type="ECO:0000256" key="7">
    <source>
        <dbReference type="ARBA" id="ARBA00022884"/>
    </source>
</evidence>
<dbReference type="InterPro" id="IPR000448">
    <property type="entry name" value="Rhabdo_ncapsid"/>
</dbReference>
<organism evidence="14 15">
    <name type="scientific">Ouango virus</name>
    <dbReference type="NCBI Taxonomy" id="864692"/>
    <lineage>
        <taxon>Viruses</taxon>
        <taxon>Riboviria</taxon>
        <taxon>Orthornavirae</taxon>
        <taxon>Negarnaviricota</taxon>
        <taxon>Haploviricotina</taxon>
        <taxon>Monjiviricetes</taxon>
        <taxon>Mononegavirales</taxon>
        <taxon>Rhabdoviridae</taxon>
        <taxon>Alpharhabdovirinae</taxon>
        <taxon>Sunrhavirus</taxon>
        <taxon>Sunrhavirus ouango</taxon>
    </lineage>
</organism>
<dbReference type="GO" id="GO:1990904">
    <property type="term" value="C:ribonucleoprotein complex"/>
    <property type="evidence" value="ECO:0007669"/>
    <property type="project" value="UniProtKB-KW"/>
</dbReference>
<dbReference type="GO" id="GO:0019029">
    <property type="term" value="C:helical viral capsid"/>
    <property type="evidence" value="ECO:0007669"/>
    <property type="project" value="UniProtKB-KW"/>
</dbReference>
<evidence type="ECO:0000256" key="1">
    <source>
        <dbReference type="ARBA" id="ARBA00004192"/>
    </source>
</evidence>
<keyword evidence="7" id="KW-0694">RNA-binding</keyword>
<evidence type="ECO:0000313" key="15">
    <source>
        <dbReference type="Proteomes" id="UP000829835"/>
    </source>
</evidence>
<evidence type="ECO:0000256" key="8">
    <source>
        <dbReference type="ARBA" id="ARBA00023086"/>
    </source>
</evidence>
<dbReference type="Proteomes" id="UP000829835">
    <property type="component" value="Segment"/>
</dbReference>
<keyword evidence="6" id="KW-0946">Virion</keyword>
<keyword evidence="10" id="KW-0687">Ribonucleoprotein</keyword>
<evidence type="ECO:0000256" key="10">
    <source>
        <dbReference type="ARBA" id="ARBA00023274"/>
    </source>
</evidence>
<sequence length="419" mass="46932">MTTLYRKGNQVSIELPVDKLAPEYPDKFFGRREKPKVVVPNYASSTTALCKSIKSDIKTRHLTTTGVKVFLYEISNTLSVTLDDDWESFNIQIGRQGEDINPMSLVRVERHGEYESTASEDFKEDDTFWMYVFCCGLYRIGKITDSQYQSKIVGEIDKIMKGSNKDSISLAMGIELSLQIVNDINYCKLIAAIDMFFYKNKNHKFSPVRIGTISSRYRDCAALLGINHLAMLAGGSVGLGIQWALETSVQDDIDRLIHPGQETSNVGSYTPYMMDFGASVLSPYSTTANAAFHLYVHAIGSLNLDPRSMNARFIPAPNVSGIIQNAAFFVYATGKSVEWNIGFTEDDETPKAGMSREPKLSVGGHPKTKKVRDWMNWREANKDRFDEIMTSFLRDRASRLGAARSGSVGAYIKATYERP</sequence>
<dbReference type="SUPFAM" id="SSF140809">
    <property type="entry name" value="Rhabdovirus nucleoprotein-like"/>
    <property type="match status" value="1"/>
</dbReference>
<reference evidence="14" key="2">
    <citation type="submission" date="2021-01" db="EMBL/GenBank/DDBJ databases">
        <authorList>
            <person name="Luo D."/>
            <person name="Zhou Z."/>
            <person name="Ge X."/>
            <person name="Shi Z."/>
            <person name="Bourhy H."/>
            <person name="Marc G."/>
            <person name="Dacheux L."/>
        </authorList>
    </citation>
    <scope>NUCLEOTIDE SEQUENCE</scope>
    <source>
        <strain evidence="14">9718RCA</strain>
    </source>
</reference>
<keyword evidence="9" id="KW-1035">Host cytoplasm</keyword>
<dbReference type="GO" id="GO:0019013">
    <property type="term" value="C:viral nucleocapsid"/>
    <property type="evidence" value="ECO:0007669"/>
    <property type="project" value="UniProtKB-KW"/>
</dbReference>
<keyword evidence="8" id="KW-0543">Viral nucleoprotein</keyword>
<proteinExistence type="predicted"/>
<evidence type="ECO:0000256" key="6">
    <source>
        <dbReference type="ARBA" id="ARBA00022844"/>
    </source>
</evidence>
<dbReference type="Gene3D" id="1.10.3610.10">
    <property type="entry name" value="Nucleoprotein"/>
    <property type="match status" value="1"/>
</dbReference>
<evidence type="ECO:0000256" key="3">
    <source>
        <dbReference type="ARBA" id="ARBA00014389"/>
    </source>
</evidence>
<dbReference type="GO" id="GO:0030430">
    <property type="term" value="C:host cell cytoplasm"/>
    <property type="evidence" value="ECO:0007669"/>
    <property type="project" value="UniProtKB-SubCell"/>
</dbReference>
<feature type="domain" description="Rhabdovirus nucleocapsid" evidence="13">
    <location>
        <begin position="10"/>
        <end position="393"/>
    </location>
</feature>
<name>A0AAE8XFW0_9RHAB</name>
<dbReference type="KEGG" id="vg:80539706"/>
<feature type="region of interest" description="Disordered" evidence="12">
    <location>
        <begin position="348"/>
        <end position="367"/>
    </location>
</feature>
<evidence type="ECO:0000259" key="13">
    <source>
        <dbReference type="Pfam" id="PF00945"/>
    </source>
</evidence>
<evidence type="ECO:0000256" key="12">
    <source>
        <dbReference type="SAM" id="MobiDB-lite"/>
    </source>
</evidence>
<dbReference type="EMBL" id="MW491758">
    <property type="protein sequence ID" value="UAU42887.1"/>
    <property type="molecule type" value="Viral_cRNA"/>
</dbReference>
<reference evidence="14" key="1">
    <citation type="journal article" date="2021" name="Viruses">
        <title>Genome Characterization of Bird-Related Rhabdoviruses Circulating in Africa.</title>
        <authorList>
            <person name="Luo D.-S."/>
            <person name="Zhou Z.-J."/>
            <person name="Ge X.-Y."/>
            <person name="Bourhy H."/>
            <person name="Shi Z.-L."/>
            <person name="Grandadam M."/>
            <person name="Dacheux L."/>
        </authorList>
    </citation>
    <scope>NUCLEOTIDE SEQUENCE</scope>
    <source>
        <strain evidence="14">9718RCA</strain>
    </source>
</reference>
<keyword evidence="4" id="KW-1139">Helical capsid protein</keyword>
<protein>
    <recommendedName>
        <fullName evidence="3">Nucleoprotein</fullName>
    </recommendedName>
    <alternativeName>
        <fullName evidence="11">Nucleocapsid protein</fullName>
    </alternativeName>
</protein>
<evidence type="ECO:0000256" key="11">
    <source>
        <dbReference type="ARBA" id="ARBA00033344"/>
    </source>
</evidence>
<dbReference type="RefSeq" id="YP_010801021.1">
    <property type="nucleotide sequence ID" value="NC_076936.1"/>
</dbReference>
<dbReference type="InterPro" id="IPR035961">
    <property type="entry name" value="Rhabdovirus_nucleoprotein-like"/>
</dbReference>
<keyword evidence="5" id="KW-0167">Capsid protein</keyword>
<keyword evidence="15" id="KW-1185">Reference proteome</keyword>
<dbReference type="Gene3D" id="1.10.3570.10">
    <property type="entry name" value="Rhabdovirus nucleocapsid protein like domain"/>
    <property type="match status" value="1"/>
</dbReference>
<evidence type="ECO:0000256" key="4">
    <source>
        <dbReference type="ARBA" id="ARBA00022497"/>
    </source>
</evidence>
<dbReference type="Pfam" id="PF00945">
    <property type="entry name" value="Rhabdo_ncap"/>
    <property type="match status" value="1"/>
</dbReference>
<dbReference type="InterPro" id="IPR023330">
    <property type="entry name" value="Rhabdovirus_ncapsid_N"/>
</dbReference>
<gene>
    <name evidence="14" type="primary">N</name>
</gene>